<dbReference type="InterPro" id="IPR006151">
    <property type="entry name" value="Shikm_DH/Glu-tRNA_Rdtase"/>
</dbReference>
<dbReference type="Pfam" id="PF08501">
    <property type="entry name" value="Shikimate_dh_N"/>
    <property type="match status" value="1"/>
</dbReference>
<evidence type="ECO:0000256" key="7">
    <source>
        <dbReference type="ARBA" id="ARBA00049442"/>
    </source>
</evidence>
<evidence type="ECO:0000256" key="8">
    <source>
        <dbReference type="HAMAP-Rule" id="MF_00222"/>
    </source>
</evidence>
<evidence type="ECO:0000256" key="2">
    <source>
        <dbReference type="ARBA" id="ARBA00012962"/>
    </source>
</evidence>
<dbReference type="GO" id="GO:0005829">
    <property type="term" value="C:cytosol"/>
    <property type="evidence" value="ECO:0007669"/>
    <property type="project" value="TreeGrafter"/>
</dbReference>
<dbReference type="Gene3D" id="3.40.50.10860">
    <property type="entry name" value="Leucine Dehydrogenase, chain A, domain 1"/>
    <property type="match status" value="1"/>
</dbReference>
<dbReference type="Pfam" id="PF18317">
    <property type="entry name" value="SDH_C"/>
    <property type="match status" value="1"/>
</dbReference>
<comment type="pathway">
    <text evidence="1 8">Metabolic intermediate biosynthesis; chorismate biosynthesis; chorismate from D-erythrose 4-phosphate and phosphoenolpyruvate: step 4/7.</text>
</comment>
<dbReference type="Pfam" id="PF01488">
    <property type="entry name" value="Shikimate_DH"/>
    <property type="match status" value="1"/>
</dbReference>
<dbReference type="GeneID" id="97668770"/>
<dbReference type="CDD" id="cd01065">
    <property type="entry name" value="NAD_bind_Shikimate_DH"/>
    <property type="match status" value="1"/>
</dbReference>
<evidence type="ECO:0000256" key="1">
    <source>
        <dbReference type="ARBA" id="ARBA00004871"/>
    </source>
</evidence>
<name>A0A0M6ZAZ8_9HYPH</name>
<feature type="binding site" evidence="8">
    <location>
        <position position="251"/>
    </location>
    <ligand>
        <name>shikimate</name>
        <dbReference type="ChEBI" id="CHEBI:36208"/>
    </ligand>
</feature>
<feature type="binding site" evidence="8">
    <location>
        <begin position="156"/>
        <end position="161"/>
    </location>
    <ligand>
        <name>NADP(+)</name>
        <dbReference type="ChEBI" id="CHEBI:58349"/>
    </ligand>
</feature>
<comment type="subunit">
    <text evidence="8">Homodimer.</text>
</comment>
<dbReference type="Proteomes" id="UP000049983">
    <property type="component" value="Unassembled WGS sequence"/>
</dbReference>
<feature type="binding site" evidence="8">
    <location>
        <position position="65"/>
    </location>
    <ligand>
        <name>shikimate</name>
        <dbReference type="ChEBI" id="CHEBI:36208"/>
    </ligand>
</feature>
<dbReference type="GO" id="GO:0019632">
    <property type="term" value="P:shikimate metabolic process"/>
    <property type="evidence" value="ECO:0007669"/>
    <property type="project" value="InterPro"/>
</dbReference>
<evidence type="ECO:0000256" key="6">
    <source>
        <dbReference type="ARBA" id="ARBA00023141"/>
    </source>
</evidence>
<dbReference type="SUPFAM" id="SSF53223">
    <property type="entry name" value="Aminoacid dehydrogenase-like, N-terminal domain"/>
    <property type="match status" value="1"/>
</dbReference>
<reference evidence="13" key="1">
    <citation type="submission" date="2015-07" db="EMBL/GenBank/DDBJ databases">
        <authorList>
            <person name="Rodrigo-Torres Lidia"/>
            <person name="Arahal R.David."/>
        </authorList>
    </citation>
    <scope>NUCLEOTIDE SEQUENCE [LARGE SCALE GENOMIC DNA]</scope>
    <source>
        <strain evidence="13">CECT 5096</strain>
    </source>
</reference>
<feature type="binding site" evidence="8">
    <location>
        <begin position="132"/>
        <end position="136"/>
    </location>
    <ligand>
        <name>NADP(+)</name>
        <dbReference type="ChEBI" id="CHEBI:58349"/>
    </ligand>
</feature>
<evidence type="ECO:0000256" key="3">
    <source>
        <dbReference type="ARBA" id="ARBA00022605"/>
    </source>
</evidence>
<proteinExistence type="inferred from homology"/>
<keyword evidence="3 8" id="KW-0028">Amino-acid biosynthesis</keyword>
<gene>
    <name evidence="8 12" type="primary">aroE</name>
    <name evidence="12" type="ORF">LA5096_01345</name>
</gene>
<dbReference type="STRING" id="311410.LA5095_02489"/>
<protein>
    <recommendedName>
        <fullName evidence="2 8">Shikimate dehydrogenase (NADP(+))</fullName>
        <shortName evidence="8">SDH</shortName>
        <ecNumber evidence="2 8">1.1.1.25</ecNumber>
    </recommendedName>
</protein>
<comment type="similarity">
    <text evidence="8">Belongs to the shikimate dehydrogenase family.</text>
</comment>
<feature type="binding site" evidence="8">
    <location>
        <position position="223"/>
    </location>
    <ligand>
        <name>shikimate</name>
        <dbReference type="ChEBI" id="CHEBI:36208"/>
    </ligand>
</feature>
<evidence type="ECO:0000313" key="12">
    <source>
        <dbReference type="EMBL" id="CTQ67144.1"/>
    </source>
</evidence>
<feature type="binding site" evidence="8">
    <location>
        <position position="106"/>
    </location>
    <ligand>
        <name>shikimate</name>
        <dbReference type="ChEBI" id="CHEBI:36208"/>
    </ligand>
</feature>
<accession>A0A0M6ZAZ8</accession>
<feature type="binding site" evidence="8">
    <location>
        <position position="81"/>
    </location>
    <ligand>
        <name>NADP(+)</name>
        <dbReference type="ChEBI" id="CHEBI:58349"/>
    </ligand>
</feature>
<feature type="binding site" evidence="8">
    <location>
        <position position="90"/>
    </location>
    <ligand>
        <name>shikimate</name>
        <dbReference type="ChEBI" id="CHEBI:36208"/>
    </ligand>
</feature>
<dbReference type="EMBL" id="CXWC01000002">
    <property type="protein sequence ID" value="CTQ67144.1"/>
    <property type="molecule type" value="Genomic_DNA"/>
</dbReference>
<keyword evidence="4 8" id="KW-0521">NADP</keyword>
<feature type="domain" description="SDH C-terminal" evidence="11">
    <location>
        <begin position="244"/>
        <end position="272"/>
    </location>
</feature>
<dbReference type="GO" id="GO:0009423">
    <property type="term" value="P:chorismate biosynthetic process"/>
    <property type="evidence" value="ECO:0007669"/>
    <property type="project" value="UniProtKB-UniRule"/>
</dbReference>
<feature type="active site" description="Proton acceptor" evidence="8">
    <location>
        <position position="69"/>
    </location>
</feature>
<dbReference type="HAMAP" id="MF_00222">
    <property type="entry name" value="Shikimate_DH_AroE"/>
    <property type="match status" value="1"/>
</dbReference>
<feature type="domain" description="Shikimate dehydrogenase substrate binding N-terminal" evidence="10">
    <location>
        <begin position="10"/>
        <end position="92"/>
    </location>
</feature>
<dbReference type="InterPro" id="IPR011342">
    <property type="entry name" value="Shikimate_DH"/>
</dbReference>
<dbReference type="PANTHER" id="PTHR21089">
    <property type="entry name" value="SHIKIMATE DEHYDROGENASE"/>
    <property type="match status" value="1"/>
</dbReference>
<dbReference type="InterPro" id="IPR013708">
    <property type="entry name" value="Shikimate_DH-bd_N"/>
</dbReference>
<dbReference type="InterPro" id="IPR036291">
    <property type="entry name" value="NAD(P)-bd_dom_sf"/>
</dbReference>
<dbReference type="NCBIfam" id="NF001312">
    <property type="entry name" value="PRK00258.1-4"/>
    <property type="match status" value="1"/>
</dbReference>
<feature type="binding site" evidence="8">
    <location>
        <position position="221"/>
    </location>
    <ligand>
        <name>NADP(+)</name>
        <dbReference type="ChEBI" id="CHEBI:58349"/>
    </ligand>
</feature>
<dbReference type="RefSeq" id="WP_186009626.1">
    <property type="nucleotide sequence ID" value="NZ_CXWA01000002.1"/>
</dbReference>
<dbReference type="GO" id="GO:0050661">
    <property type="term" value="F:NADP binding"/>
    <property type="evidence" value="ECO:0007669"/>
    <property type="project" value="InterPro"/>
</dbReference>
<keyword evidence="13" id="KW-1185">Reference proteome</keyword>
<evidence type="ECO:0000259" key="9">
    <source>
        <dbReference type="Pfam" id="PF01488"/>
    </source>
</evidence>
<comment type="catalytic activity">
    <reaction evidence="7 8">
        <text>shikimate + NADP(+) = 3-dehydroshikimate + NADPH + H(+)</text>
        <dbReference type="Rhea" id="RHEA:17737"/>
        <dbReference type="ChEBI" id="CHEBI:15378"/>
        <dbReference type="ChEBI" id="CHEBI:16630"/>
        <dbReference type="ChEBI" id="CHEBI:36208"/>
        <dbReference type="ChEBI" id="CHEBI:57783"/>
        <dbReference type="ChEBI" id="CHEBI:58349"/>
        <dbReference type="EC" id="1.1.1.25"/>
    </reaction>
</comment>
<evidence type="ECO:0000256" key="5">
    <source>
        <dbReference type="ARBA" id="ARBA00023002"/>
    </source>
</evidence>
<keyword evidence="6 8" id="KW-0057">Aromatic amino acid biosynthesis</keyword>
<evidence type="ECO:0000259" key="11">
    <source>
        <dbReference type="Pfam" id="PF18317"/>
    </source>
</evidence>
<evidence type="ECO:0000313" key="13">
    <source>
        <dbReference type="Proteomes" id="UP000049983"/>
    </source>
</evidence>
<keyword evidence="5 8" id="KW-0560">Oxidoreductase</keyword>
<dbReference type="SUPFAM" id="SSF51735">
    <property type="entry name" value="NAD(P)-binding Rossmann-fold domains"/>
    <property type="match status" value="1"/>
</dbReference>
<feature type="binding site" evidence="8">
    <location>
        <begin position="18"/>
        <end position="20"/>
    </location>
    <ligand>
        <name>shikimate</name>
        <dbReference type="ChEBI" id="CHEBI:36208"/>
    </ligand>
</feature>
<dbReference type="AlphaFoldDB" id="A0A0M6ZAZ8"/>
<dbReference type="InterPro" id="IPR041121">
    <property type="entry name" value="SDH_C"/>
</dbReference>
<feature type="domain" description="Quinate/shikimate 5-dehydrogenase/glutamyl-tRNA reductase" evidence="9">
    <location>
        <begin position="124"/>
        <end position="196"/>
    </location>
</feature>
<organism evidence="12 13">
    <name type="scientific">Roseibium album</name>
    <dbReference type="NCBI Taxonomy" id="311410"/>
    <lineage>
        <taxon>Bacteria</taxon>
        <taxon>Pseudomonadati</taxon>
        <taxon>Pseudomonadota</taxon>
        <taxon>Alphaproteobacteria</taxon>
        <taxon>Hyphomicrobiales</taxon>
        <taxon>Stappiaceae</taxon>
        <taxon>Roseibium</taxon>
    </lineage>
</organism>
<dbReference type="PANTHER" id="PTHR21089:SF1">
    <property type="entry name" value="BIFUNCTIONAL 3-DEHYDROQUINATE DEHYDRATASE_SHIKIMATE DEHYDROGENASE, CHLOROPLASTIC"/>
    <property type="match status" value="1"/>
</dbReference>
<dbReference type="Gene3D" id="3.40.50.720">
    <property type="entry name" value="NAD(P)-binding Rossmann-like Domain"/>
    <property type="match status" value="1"/>
</dbReference>
<dbReference type="EC" id="1.1.1.25" evidence="2 8"/>
<dbReference type="UniPathway" id="UPA00053">
    <property type="reaction ID" value="UER00087"/>
</dbReference>
<evidence type="ECO:0000256" key="4">
    <source>
        <dbReference type="ARBA" id="ARBA00022857"/>
    </source>
</evidence>
<dbReference type="InterPro" id="IPR046346">
    <property type="entry name" value="Aminoacid_DH-like_N_sf"/>
</dbReference>
<evidence type="ECO:0000259" key="10">
    <source>
        <dbReference type="Pfam" id="PF08501"/>
    </source>
</evidence>
<dbReference type="InterPro" id="IPR022893">
    <property type="entry name" value="Shikimate_DH_fam"/>
</dbReference>
<dbReference type="GO" id="GO:0009073">
    <property type="term" value="P:aromatic amino acid family biosynthetic process"/>
    <property type="evidence" value="ECO:0007669"/>
    <property type="project" value="UniProtKB-KW"/>
</dbReference>
<sequence length="282" mass="30270">MSAVVKKAVVTGHPVAHSRSPLIHGYWLEQHGILGEYGRIDVAPEAASDFYRNLRSAGLVGANVTVPNKEIAASACDWLDETARTMGAANTLWLDETGRLCGANTDGMGFLGNLDQLAPGWNRSQGTALVLGAGGAARAIVWALLSRDFTAVHVVNRTEEKARKICDEFGSKTFAHGWESLGTLLGKVDLLVNTTSLGMTGKQPLEIDLSNLPRHALVNDIVYSPLETELLKQAAVQGNPTVDGIGMLLHQAVPGFERWFGVRPEVTDDLRALVLKDLGVNV</sequence>
<dbReference type="GO" id="GO:0008652">
    <property type="term" value="P:amino acid biosynthetic process"/>
    <property type="evidence" value="ECO:0007669"/>
    <property type="project" value="UniProtKB-KW"/>
</dbReference>
<feature type="binding site" evidence="8">
    <location>
        <position position="244"/>
    </location>
    <ligand>
        <name>NADP(+)</name>
        <dbReference type="ChEBI" id="CHEBI:58349"/>
    </ligand>
</feature>
<comment type="function">
    <text evidence="8">Involved in the biosynthesis of the chorismate, which leads to the biosynthesis of aromatic amino acids. Catalyzes the reversible NADPH linked reduction of 3-dehydroshikimate (DHSA) to yield shikimate (SA).</text>
</comment>
<dbReference type="GO" id="GO:0004764">
    <property type="term" value="F:shikimate 3-dehydrogenase (NADP+) activity"/>
    <property type="evidence" value="ECO:0007669"/>
    <property type="project" value="UniProtKB-UniRule"/>
</dbReference>
<dbReference type="NCBIfam" id="TIGR00507">
    <property type="entry name" value="aroE"/>
    <property type="match status" value="1"/>
</dbReference>